<evidence type="ECO:0000256" key="6">
    <source>
        <dbReference type="ARBA" id="ARBA00023136"/>
    </source>
</evidence>
<evidence type="ECO:0000256" key="2">
    <source>
        <dbReference type="ARBA" id="ARBA00022692"/>
    </source>
</evidence>
<dbReference type="InterPro" id="IPR003593">
    <property type="entry name" value="AAA+_ATPase"/>
</dbReference>
<proteinExistence type="inferred from homology"/>
<comment type="subcellular location">
    <subcellularLocation>
        <location evidence="1">Membrane</location>
        <topology evidence="1">Multi-pass membrane protein</topology>
    </subcellularLocation>
</comment>
<accession>A0AAE0GS16</accession>
<dbReference type="PANTHER" id="PTHR24221">
    <property type="entry name" value="ATP-BINDING CASSETTE SUB-FAMILY B"/>
    <property type="match status" value="1"/>
</dbReference>
<dbReference type="Gene3D" id="1.20.1560.10">
    <property type="entry name" value="ABC transporter type 1, transmembrane domain"/>
    <property type="match status" value="1"/>
</dbReference>
<evidence type="ECO:0000256" key="5">
    <source>
        <dbReference type="ARBA" id="ARBA00022989"/>
    </source>
</evidence>
<feature type="transmembrane region" description="Helical" evidence="9">
    <location>
        <begin position="438"/>
        <end position="459"/>
    </location>
</feature>
<evidence type="ECO:0000313" key="13">
    <source>
        <dbReference type="EMBL" id="KAK3282983.1"/>
    </source>
</evidence>
<dbReference type="GO" id="GO:0034040">
    <property type="term" value="F:ATPase-coupled lipid transmembrane transporter activity"/>
    <property type="evidence" value="ECO:0007669"/>
    <property type="project" value="TreeGrafter"/>
</dbReference>
<dbReference type="CDD" id="cd00038">
    <property type="entry name" value="CAP_ED"/>
    <property type="match status" value="3"/>
</dbReference>
<keyword evidence="5 9" id="KW-1133">Transmembrane helix</keyword>
<evidence type="ECO:0000256" key="7">
    <source>
        <dbReference type="ARBA" id="ARBA00024363"/>
    </source>
</evidence>
<feature type="domain" description="Cyclic nucleotide-binding" evidence="10">
    <location>
        <begin position="1010"/>
        <end position="1127"/>
    </location>
</feature>
<sequence>MSESPENSLLPNDSLSILEREAGEEPSRGFKAIPRTRNPLFFFSGSESGWATAAALEPSEPFSFVLPTEAPMDDCTAAHHLLLQIIRMKVDEAPSSFSSKWFVLTCDEISASHVELENVAHHLEEFLSLPTLADILGSLSLSKPAFRVHLMSGEGRQEGAGSALWHFKGGKGSVPTMVATCIAEVLLCAIALGAGDATALVCVCSELAWAFRDFLVSEHVGLVLNSAVLPALGLPVTAGDTPGGVKLGYVVCGGSREVEMLEMESKSNNKEGAAIHACRNRAPLHAFEFDVHHSMAESVDKPKTRHEHARHHPVRTLLAAKEGTVGKAEGTRASWGSFVHYAVQVHGLKAVRSLLAAPVPAPAMGLHAFSALAPIHLGVSAASLERAWLEATFKDYNIGKAPKDEKDYELRSVWFCIFWVLRVLFMDYPRQLTWCSVSILYSVSMSLVRPILIAMIVTIASSNDPNLDRMFIYVVLLYGLMLLDTYWCYEFDTKVPSGGGFNVKTRMQLIQHLLSMPQLFHDISDKGMLMAVLEEEVPHLSSIISVAFHILKLVGQLLLSLYFILMLSTELFLFTLGLVCLYIFLCFAQGSELSKRAMLLKLEEKNLSTYLQETMQMRKELEVLIASQQYLAKVNGQATATKAVGSGIKIYNAQNTAKLSCMSVICEGILIGMGALEVARGSMAVGEYLAFVNSILGVLKMVPSFAGHVRTFSMARAALTLVENMLSTNPEKHHIASSCPKPPRGLLLQEVGFGYPNCPAWEPESPPHLVLTPSNAFIPSGHKVALIGKSGQGKSTILNIMAGLYTPSSGCVYIDGIPLNMLHRNTICLVQQDPLLFSGTVLDNLKLGLEVSDMEAEKVATRLDLCEELPLGLQTKVGTTGKMVSGGQRGRIAIARGILQGSPIFLLDEPFSALDPQNAQNVMGVLLGLEAGRRSTPTTVILSTHNYGMLSQFTMAMVMARQCIAECGTKEQLLAARGVYFQMVNQAAGLEVDTSGRAKVTTERLRKVWMFVTLENEGLQALAKMFTTRTAGKGQKLLEAGQLNDTCYIIVSGRLRCTPVKKDEASQVLAMGDSFGEEALLQDVEMQEDLEVEAPCTLVMMARTYFDILISSKPAIQQEVTKMAEAREILLSADYLQMVWPFATLAREALTDLSKQFTTEVVEEGTVLFNANSLCSSLYLVLHGSVSTEHVLSASLPIKSQRHAPGSLQYFGEMSTTGQTSDVANIVSAQVEMLSVLLVLTQQALSGMLDRHPAAAREMQDLCEMWRTLKSPENLGQNWLLTAAADSAELMQEMSDQLLTRVFPEGATLWTETDEAPSMYIVIRGMVVETITWTAKDGGPAIILTRQFHSGDMCRELALLPEVLKEESDPDGDIRVVSTAVVLQSAVLMELPSKVAAELLELHPYQRQQMLQLAQKRLRWSQMEALSGLGLQLDKIRPLDVVSRRQMHVLKAGQTVPLGPDAWVGIVLGGRLKVESKSADRTNQFTPELQAGHSFQTAAAGGNVPMTVSQAEAGVSGTVVVLFNTAEMSLEDQRAQQENQERLQRDLAKQAQMWEEIRERQTALAALKLELGTEPEPASELQGHAHHAVPRARVRTGAARFKQVVRRVQMALSLSRSQHAQVLPSLEEFRNSIQQQIVQTEKTIEMQKLHMQQRKLVAKQLWFETQTELLPEQEALLEDDTRDGSRQAAAEMDELIHRATVAKDRISFQAERNFEEIHRLSTELGLPLPALPRASAGARRDPSAPLPPDEPSGTNAQLPPIENFRALSPLDVGAISTERERLVALKKAREEQVATHKCAPAASPHLQPPAARLGACRLRSLAPNRKCVSKLPSYKRTGHATQAFCSPATSAQGGAVRSGRRLGPEGSRGD</sequence>
<keyword evidence="14" id="KW-1185">Reference proteome</keyword>
<evidence type="ECO:0000256" key="9">
    <source>
        <dbReference type="SAM" id="Phobius"/>
    </source>
</evidence>
<dbReference type="Gene3D" id="3.40.50.300">
    <property type="entry name" value="P-loop containing nucleotide triphosphate hydrolases"/>
    <property type="match status" value="1"/>
</dbReference>
<dbReference type="PROSITE" id="PS50929">
    <property type="entry name" value="ABC_TM1F"/>
    <property type="match status" value="1"/>
</dbReference>
<dbReference type="PROSITE" id="PS50893">
    <property type="entry name" value="ABC_TRANSPORTER_2"/>
    <property type="match status" value="1"/>
</dbReference>
<dbReference type="InterPro" id="IPR011527">
    <property type="entry name" value="ABC1_TM_dom"/>
</dbReference>
<feature type="domain" description="Cyclic nucleotide-binding" evidence="10">
    <location>
        <begin position="1141"/>
        <end position="1228"/>
    </location>
</feature>
<dbReference type="InterPro" id="IPR014710">
    <property type="entry name" value="RmlC-like_jellyroll"/>
</dbReference>
<feature type="transmembrane region" description="Helical" evidence="9">
    <location>
        <begin position="571"/>
        <end position="590"/>
    </location>
</feature>
<feature type="domain" description="Cyclic nucleotide-binding" evidence="10">
    <location>
        <begin position="1287"/>
        <end position="1360"/>
    </location>
</feature>
<feature type="transmembrane region" description="Helical" evidence="9">
    <location>
        <begin position="471"/>
        <end position="489"/>
    </location>
</feature>
<dbReference type="InterPro" id="IPR036640">
    <property type="entry name" value="ABC1_TM_sf"/>
</dbReference>
<comment type="caution">
    <text evidence="13">The sequence shown here is derived from an EMBL/GenBank/DDBJ whole genome shotgun (WGS) entry which is preliminary data.</text>
</comment>
<dbReference type="Pfam" id="PF00664">
    <property type="entry name" value="ABC_membrane"/>
    <property type="match status" value="1"/>
</dbReference>
<dbReference type="SUPFAM" id="SSF90123">
    <property type="entry name" value="ABC transporter transmembrane region"/>
    <property type="match status" value="1"/>
</dbReference>
<keyword evidence="4" id="KW-0067">ATP-binding</keyword>
<dbReference type="GO" id="GO:0005524">
    <property type="term" value="F:ATP binding"/>
    <property type="evidence" value="ECO:0007669"/>
    <property type="project" value="UniProtKB-KW"/>
</dbReference>
<dbReference type="InterPro" id="IPR000595">
    <property type="entry name" value="cNMP-bd_dom"/>
</dbReference>
<dbReference type="PANTHER" id="PTHR24221:SF654">
    <property type="entry name" value="ATP-BINDING CASSETTE SUB-FAMILY B MEMBER 6"/>
    <property type="match status" value="1"/>
</dbReference>
<feature type="domain" description="ABC transporter" evidence="11">
    <location>
        <begin position="746"/>
        <end position="986"/>
    </location>
</feature>
<protein>
    <submittedName>
        <fullName evidence="13">Uncharacterized protein</fullName>
    </submittedName>
</protein>
<keyword evidence="2 9" id="KW-0812">Transmembrane</keyword>
<dbReference type="SMART" id="SM00382">
    <property type="entry name" value="AAA"/>
    <property type="match status" value="1"/>
</dbReference>
<dbReference type="SMART" id="SM00100">
    <property type="entry name" value="cNMP"/>
    <property type="match status" value="3"/>
</dbReference>
<dbReference type="SUPFAM" id="SSF52540">
    <property type="entry name" value="P-loop containing nucleoside triphosphate hydrolases"/>
    <property type="match status" value="1"/>
</dbReference>
<feature type="region of interest" description="Disordered" evidence="8">
    <location>
        <begin position="1732"/>
        <end position="1759"/>
    </location>
</feature>
<feature type="region of interest" description="Disordered" evidence="8">
    <location>
        <begin position="1845"/>
        <end position="1870"/>
    </location>
</feature>
<evidence type="ECO:0000256" key="3">
    <source>
        <dbReference type="ARBA" id="ARBA00022741"/>
    </source>
</evidence>
<dbReference type="Pfam" id="PF00005">
    <property type="entry name" value="ABC_tran"/>
    <property type="match status" value="1"/>
</dbReference>
<reference evidence="13 14" key="1">
    <citation type="journal article" date="2015" name="Genome Biol. Evol.">
        <title>Comparative Genomics of a Bacterivorous Green Alga Reveals Evolutionary Causalities and Consequences of Phago-Mixotrophic Mode of Nutrition.</title>
        <authorList>
            <person name="Burns J.A."/>
            <person name="Paasch A."/>
            <person name="Narechania A."/>
            <person name="Kim E."/>
        </authorList>
    </citation>
    <scope>NUCLEOTIDE SEQUENCE [LARGE SCALE GENOMIC DNA]</scope>
    <source>
        <strain evidence="13 14">PLY_AMNH</strain>
    </source>
</reference>
<evidence type="ECO:0000256" key="8">
    <source>
        <dbReference type="SAM" id="MobiDB-lite"/>
    </source>
</evidence>
<keyword evidence="6 9" id="KW-0472">Membrane</keyword>
<evidence type="ECO:0000256" key="1">
    <source>
        <dbReference type="ARBA" id="ARBA00004141"/>
    </source>
</evidence>
<evidence type="ECO:0000259" key="11">
    <source>
        <dbReference type="PROSITE" id="PS50893"/>
    </source>
</evidence>
<dbReference type="Pfam" id="PF00027">
    <property type="entry name" value="cNMP_binding"/>
    <property type="match status" value="1"/>
</dbReference>
<dbReference type="Gene3D" id="2.60.120.10">
    <property type="entry name" value="Jelly Rolls"/>
    <property type="match status" value="3"/>
</dbReference>
<dbReference type="InterPro" id="IPR003439">
    <property type="entry name" value="ABC_transporter-like_ATP-bd"/>
</dbReference>
<dbReference type="GO" id="GO:0140359">
    <property type="term" value="F:ABC-type transporter activity"/>
    <property type="evidence" value="ECO:0007669"/>
    <property type="project" value="InterPro"/>
</dbReference>
<dbReference type="Proteomes" id="UP001190700">
    <property type="component" value="Unassembled WGS sequence"/>
</dbReference>
<dbReference type="InterPro" id="IPR039421">
    <property type="entry name" value="Type_1_exporter"/>
</dbReference>
<name>A0AAE0GS16_9CHLO</name>
<comment type="similarity">
    <text evidence="7">Belongs to the ABC transporter superfamily. ABCB family. Heavy Metal importer (TC 3.A.1.210) subfamily.</text>
</comment>
<feature type="domain" description="ABC transmembrane type-1" evidence="12">
    <location>
        <begin position="442"/>
        <end position="714"/>
    </location>
</feature>
<evidence type="ECO:0000313" key="14">
    <source>
        <dbReference type="Proteomes" id="UP001190700"/>
    </source>
</evidence>
<gene>
    <name evidence="13" type="ORF">CYMTET_9306</name>
</gene>
<dbReference type="PROSITE" id="PS50042">
    <property type="entry name" value="CNMP_BINDING_3"/>
    <property type="match status" value="3"/>
</dbReference>
<feature type="transmembrane region" description="Helical" evidence="9">
    <location>
        <begin position="543"/>
        <end position="564"/>
    </location>
</feature>
<dbReference type="SUPFAM" id="SSF51206">
    <property type="entry name" value="cAMP-binding domain-like"/>
    <property type="match status" value="3"/>
</dbReference>
<evidence type="ECO:0000259" key="10">
    <source>
        <dbReference type="PROSITE" id="PS50042"/>
    </source>
</evidence>
<evidence type="ECO:0000256" key="4">
    <source>
        <dbReference type="ARBA" id="ARBA00022840"/>
    </source>
</evidence>
<keyword evidence="3" id="KW-0547">Nucleotide-binding</keyword>
<dbReference type="InterPro" id="IPR018490">
    <property type="entry name" value="cNMP-bd_dom_sf"/>
</dbReference>
<organism evidence="13 14">
    <name type="scientific">Cymbomonas tetramitiformis</name>
    <dbReference type="NCBI Taxonomy" id="36881"/>
    <lineage>
        <taxon>Eukaryota</taxon>
        <taxon>Viridiplantae</taxon>
        <taxon>Chlorophyta</taxon>
        <taxon>Pyramimonadophyceae</taxon>
        <taxon>Pyramimonadales</taxon>
        <taxon>Pyramimonadaceae</taxon>
        <taxon>Cymbomonas</taxon>
    </lineage>
</organism>
<evidence type="ECO:0000259" key="12">
    <source>
        <dbReference type="PROSITE" id="PS50929"/>
    </source>
</evidence>
<dbReference type="GO" id="GO:0016887">
    <property type="term" value="F:ATP hydrolysis activity"/>
    <property type="evidence" value="ECO:0007669"/>
    <property type="project" value="InterPro"/>
</dbReference>
<dbReference type="GO" id="GO:0016020">
    <property type="term" value="C:membrane"/>
    <property type="evidence" value="ECO:0007669"/>
    <property type="project" value="UniProtKB-SubCell"/>
</dbReference>
<dbReference type="EMBL" id="LGRX02003082">
    <property type="protein sequence ID" value="KAK3282983.1"/>
    <property type="molecule type" value="Genomic_DNA"/>
</dbReference>
<dbReference type="InterPro" id="IPR027417">
    <property type="entry name" value="P-loop_NTPase"/>
</dbReference>